<feature type="region of interest" description="Disordered" evidence="1">
    <location>
        <begin position="40"/>
        <end position="76"/>
    </location>
</feature>
<name>A0ABN3WIM6_STRTU</name>
<accession>A0ABN3WIM6</accession>
<dbReference type="EMBL" id="BAAAXZ010000040">
    <property type="protein sequence ID" value="GAA2916793.1"/>
    <property type="molecule type" value="Genomic_DNA"/>
</dbReference>
<proteinExistence type="predicted"/>
<evidence type="ECO:0000313" key="2">
    <source>
        <dbReference type="EMBL" id="GAA2916793.1"/>
    </source>
</evidence>
<gene>
    <name evidence="2" type="ORF">GCM10020221_10960</name>
</gene>
<dbReference type="Proteomes" id="UP001501102">
    <property type="component" value="Unassembled WGS sequence"/>
</dbReference>
<protein>
    <submittedName>
        <fullName evidence="2">Uncharacterized protein</fullName>
    </submittedName>
</protein>
<sequence length="118" mass="11834">MFDDVAGGHVAGEDAQGVGPAALAVGLRAVDHVAPEDGEFGAVDDLGGPGAGLGELPRDAACPQDGLAGGQAERPGEQVEQCGLARDVVTRALLRVLGAVPGLQHQGLTERYLAQEGT</sequence>
<evidence type="ECO:0000256" key="1">
    <source>
        <dbReference type="SAM" id="MobiDB-lite"/>
    </source>
</evidence>
<reference evidence="2 3" key="1">
    <citation type="journal article" date="2019" name="Int. J. Syst. Evol. Microbiol.">
        <title>The Global Catalogue of Microorganisms (GCM) 10K type strain sequencing project: providing services to taxonomists for standard genome sequencing and annotation.</title>
        <authorList>
            <consortium name="The Broad Institute Genomics Platform"/>
            <consortium name="The Broad Institute Genome Sequencing Center for Infectious Disease"/>
            <person name="Wu L."/>
            <person name="Ma J."/>
        </authorList>
    </citation>
    <scope>NUCLEOTIDE SEQUENCE [LARGE SCALE GENOMIC DNA]</scope>
    <source>
        <strain evidence="2 3">JCM 4087</strain>
    </source>
</reference>
<keyword evidence="3" id="KW-1185">Reference proteome</keyword>
<organism evidence="2 3">
    <name type="scientific">Streptomyces thioluteus</name>
    <dbReference type="NCBI Taxonomy" id="66431"/>
    <lineage>
        <taxon>Bacteria</taxon>
        <taxon>Bacillati</taxon>
        <taxon>Actinomycetota</taxon>
        <taxon>Actinomycetes</taxon>
        <taxon>Kitasatosporales</taxon>
        <taxon>Streptomycetaceae</taxon>
        <taxon>Streptomyces</taxon>
    </lineage>
</organism>
<comment type="caution">
    <text evidence="2">The sequence shown here is derived from an EMBL/GenBank/DDBJ whole genome shotgun (WGS) entry which is preliminary data.</text>
</comment>
<evidence type="ECO:0000313" key="3">
    <source>
        <dbReference type="Proteomes" id="UP001501102"/>
    </source>
</evidence>